<keyword evidence="2" id="KW-0012">Acyltransferase</keyword>
<evidence type="ECO:0000313" key="4">
    <source>
        <dbReference type="EMBL" id="GHI01114.1"/>
    </source>
</evidence>
<accession>A0ABQ3NB24</accession>
<dbReference type="CDD" id="cd04301">
    <property type="entry name" value="NAT_SF"/>
    <property type="match status" value="1"/>
</dbReference>
<dbReference type="SUPFAM" id="SSF55729">
    <property type="entry name" value="Acyl-CoA N-acyltransferases (Nat)"/>
    <property type="match status" value="1"/>
</dbReference>
<dbReference type="PANTHER" id="PTHR42919">
    <property type="entry name" value="N-ALPHA-ACETYLTRANSFERASE"/>
    <property type="match status" value="1"/>
</dbReference>
<dbReference type="PANTHER" id="PTHR42919:SF8">
    <property type="entry name" value="N-ALPHA-ACETYLTRANSFERASE 50"/>
    <property type="match status" value="1"/>
</dbReference>
<comment type="caution">
    <text evidence="4">The sequence shown here is derived from an EMBL/GenBank/DDBJ whole genome shotgun (WGS) entry which is preliminary data.</text>
</comment>
<evidence type="ECO:0000259" key="3">
    <source>
        <dbReference type="PROSITE" id="PS51186"/>
    </source>
</evidence>
<dbReference type="EMBL" id="BNDS01000034">
    <property type="protein sequence ID" value="GHI01114.1"/>
    <property type="molecule type" value="Genomic_DNA"/>
</dbReference>
<evidence type="ECO:0000313" key="5">
    <source>
        <dbReference type="Proteomes" id="UP000637074"/>
    </source>
</evidence>
<gene>
    <name evidence="4" type="ORF">AM1BK_46560</name>
</gene>
<organism evidence="4 5">
    <name type="scientific">Neobacillus kokaensis</name>
    <dbReference type="NCBI Taxonomy" id="2759023"/>
    <lineage>
        <taxon>Bacteria</taxon>
        <taxon>Bacillati</taxon>
        <taxon>Bacillota</taxon>
        <taxon>Bacilli</taxon>
        <taxon>Bacillales</taxon>
        <taxon>Bacillaceae</taxon>
        <taxon>Neobacillus</taxon>
    </lineage>
</organism>
<dbReference type="InterPro" id="IPR051556">
    <property type="entry name" value="N-term/lysine_N-AcTrnsfr"/>
</dbReference>
<proteinExistence type="predicted"/>
<feature type="domain" description="N-acetyltransferase" evidence="3">
    <location>
        <begin position="5"/>
        <end position="154"/>
    </location>
</feature>
<dbReference type="Gene3D" id="3.40.630.30">
    <property type="match status" value="1"/>
</dbReference>
<keyword evidence="5" id="KW-1185">Reference proteome</keyword>
<dbReference type="Pfam" id="PF00583">
    <property type="entry name" value="Acetyltransf_1"/>
    <property type="match status" value="1"/>
</dbReference>
<evidence type="ECO:0000256" key="1">
    <source>
        <dbReference type="ARBA" id="ARBA00022679"/>
    </source>
</evidence>
<evidence type="ECO:0000256" key="2">
    <source>
        <dbReference type="ARBA" id="ARBA00023315"/>
    </source>
</evidence>
<protein>
    <recommendedName>
        <fullName evidence="3">N-acetyltransferase domain-containing protein</fullName>
    </recommendedName>
</protein>
<name>A0ABQ3NB24_9BACI</name>
<sequence>MENQVLIRIVVDSDIPELEKHMTNGPLDKHRDRYKKQLQGDVTYIAAYWNEKPVGHVLLKWNGTKDEAVTAHINHCPDIEDLLVTDEYRNKGIGQQLLYYCAKLTKQRGFERIGLGVGIENESAKRLYQRLGFQDSGIGEYQIGGTFIDEKGIEHSWKETCIYLIHKLKDL</sequence>
<dbReference type="PROSITE" id="PS51186">
    <property type="entry name" value="GNAT"/>
    <property type="match status" value="1"/>
</dbReference>
<dbReference type="InterPro" id="IPR016181">
    <property type="entry name" value="Acyl_CoA_acyltransferase"/>
</dbReference>
<dbReference type="Proteomes" id="UP000637074">
    <property type="component" value="Unassembled WGS sequence"/>
</dbReference>
<keyword evidence="1" id="KW-0808">Transferase</keyword>
<reference evidence="4 5" key="1">
    <citation type="journal article" date="2022" name="Int. J. Syst. Evol. Microbiol.">
        <title>Neobacillus kokaensis sp. nov., isolated from soil.</title>
        <authorList>
            <person name="Yuki K."/>
            <person name="Matsubara H."/>
            <person name="Yamaguchi S."/>
        </authorList>
    </citation>
    <scope>NUCLEOTIDE SEQUENCE [LARGE SCALE GENOMIC DNA]</scope>
    <source>
        <strain evidence="4 5">LOB 377</strain>
    </source>
</reference>
<dbReference type="RefSeq" id="WP_191276773.1">
    <property type="nucleotide sequence ID" value="NZ_BNDS01000034.1"/>
</dbReference>
<dbReference type="InterPro" id="IPR000182">
    <property type="entry name" value="GNAT_dom"/>
</dbReference>